<protein>
    <submittedName>
        <fullName evidence="9">Branched-chain amino acid ABC transporter permease</fullName>
    </submittedName>
</protein>
<dbReference type="Pfam" id="PF03591">
    <property type="entry name" value="AzlC"/>
    <property type="match status" value="1"/>
</dbReference>
<dbReference type="GO" id="GO:0005886">
    <property type="term" value="C:plasma membrane"/>
    <property type="evidence" value="ECO:0007669"/>
    <property type="project" value="UniProtKB-SubCell"/>
</dbReference>
<evidence type="ECO:0000256" key="1">
    <source>
        <dbReference type="ARBA" id="ARBA00004651"/>
    </source>
</evidence>
<feature type="transmembrane region" description="Helical" evidence="8">
    <location>
        <begin position="202"/>
        <end position="219"/>
    </location>
</feature>
<dbReference type="RefSeq" id="WP_063608969.1">
    <property type="nucleotide sequence ID" value="NZ_BOQS01000006.1"/>
</dbReference>
<organism evidence="9 10">
    <name type="scientific">Shouchella clausii</name>
    <name type="common">Alkalihalobacillus clausii</name>
    <dbReference type="NCBI Taxonomy" id="79880"/>
    <lineage>
        <taxon>Bacteria</taxon>
        <taxon>Bacillati</taxon>
        <taxon>Bacillota</taxon>
        <taxon>Bacilli</taxon>
        <taxon>Bacillales</taxon>
        <taxon>Bacillaceae</taxon>
        <taxon>Shouchella</taxon>
    </lineage>
</organism>
<comment type="caution">
    <text evidence="9">The sequence shown here is derived from an EMBL/GenBank/DDBJ whole genome shotgun (WGS) entry which is preliminary data.</text>
</comment>
<name>A0A268P0G4_SHOCL</name>
<feature type="transmembrane region" description="Helical" evidence="8">
    <location>
        <begin position="171"/>
        <end position="190"/>
    </location>
</feature>
<feature type="transmembrane region" description="Helical" evidence="8">
    <location>
        <begin position="140"/>
        <end position="165"/>
    </location>
</feature>
<keyword evidence="7 8" id="KW-0472">Membrane</keyword>
<evidence type="ECO:0000256" key="8">
    <source>
        <dbReference type="SAM" id="Phobius"/>
    </source>
</evidence>
<reference evidence="9 10" key="1">
    <citation type="submission" date="2017-07" db="EMBL/GenBank/DDBJ databases">
        <title>Isolation and whole genome analysis of endospore-forming bacteria from heroin.</title>
        <authorList>
            <person name="Kalinowski J."/>
            <person name="Ahrens B."/>
            <person name="Al-Dilaimi A."/>
            <person name="Winkler A."/>
            <person name="Wibberg D."/>
            <person name="Schleenbecker U."/>
            <person name="Ruckert C."/>
            <person name="Wolfel R."/>
            <person name="Grass G."/>
        </authorList>
    </citation>
    <scope>NUCLEOTIDE SEQUENCE [LARGE SCALE GENOMIC DNA]</scope>
    <source>
        <strain evidence="9 10">7539</strain>
    </source>
</reference>
<keyword evidence="3" id="KW-0813">Transport</keyword>
<evidence type="ECO:0000256" key="4">
    <source>
        <dbReference type="ARBA" id="ARBA00022475"/>
    </source>
</evidence>
<comment type="similarity">
    <text evidence="2">Belongs to the AzlC family.</text>
</comment>
<keyword evidence="6 8" id="KW-1133">Transmembrane helix</keyword>
<keyword evidence="5 8" id="KW-0812">Transmembrane</keyword>
<evidence type="ECO:0000256" key="3">
    <source>
        <dbReference type="ARBA" id="ARBA00022448"/>
    </source>
</evidence>
<proteinExistence type="inferred from homology"/>
<feature type="transmembrane region" description="Helical" evidence="8">
    <location>
        <begin position="225"/>
        <end position="242"/>
    </location>
</feature>
<dbReference type="EMBL" id="NPCC01000012">
    <property type="protein sequence ID" value="PAE88805.1"/>
    <property type="molecule type" value="Genomic_DNA"/>
</dbReference>
<accession>A0A268P0G4</accession>
<dbReference type="PANTHER" id="PTHR34979">
    <property type="entry name" value="INNER MEMBRANE PROTEIN YGAZ"/>
    <property type="match status" value="1"/>
</dbReference>
<feature type="transmembrane region" description="Helical" evidence="8">
    <location>
        <begin position="64"/>
        <end position="90"/>
    </location>
</feature>
<dbReference type="AlphaFoldDB" id="A0A268P0G4"/>
<feature type="transmembrane region" description="Helical" evidence="8">
    <location>
        <begin position="21"/>
        <end position="44"/>
    </location>
</feature>
<evidence type="ECO:0000256" key="7">
    <source>
        <dbReference type="ARBA" id="ARBA00023136"/>
    </source>
</evidence>
<evidence type="ECO:0000313" key="9">
    <source>
        <dbReference type="EMBL" id="PAE88805.1"/>
    </source>
</evidence>
<dbReference type="Proteomes" id="UP000216207">
    <property type="component" value="Unassembled WGS sequence"/>
</dbReference>
<evidence type="ECO:0000256" key="6">
    <source>
        <dbReference type="ARBA" id="ARBA00022989"/>
    </source>
</evidence>
<evidence type="ECO:0000313" key="10">
    <source>
        <dbReference type="Proteomes" id="UP000216207"/>
    </source>
</evidence>
<keyword evidence="4" id="KW-1003">Cell membrane</keyword>
<sequence>MKAETKENPWQSTEKKAAFMDGVYACVPTLLGYLSIGFAAGVVAKTAGLSVLEITLMSLFLYAGSAQFIAASMIGASFSVIAIAITIFFINIRHLLMTAALAPYLKNLSIGKNILIGAQVTDETFGVAANRLPSMNGNRFYWMLGLNITAYINWVLANVLGGLFGELVTDISALGINFALPAMFAGLLVLQMISRSKYAIDLTVALLAIVLVIGVHYLIPGSWSVIIATLIATTIGMVIKQWK</sequence>
<gene>
    <name evidence="9" type="ORF">CHH72_10545</name>
</gene>
<dbReference type="InterPro" id="IPR011606">
    <property type="entry name" value="Brnchd-chn_aa_trnsp_permease"/>
</dbReference>
<dbReference type="GO" id="GO:1903785">
    <property type="term" value="P:L-valine transmembrane transport"/>
    <property type="evidence" value="ECO:0007669"/>
    <property type="project" value="TreeGrafter"/>
</dbReference>
<evidence type="ECO:0000256" key="2">
    <source>
        <dbReference type="ARBA" id="ARBA00010735"/>
    </source>
</evidence>
<comment type="subcellular location">
    <subcellularLocation>
        <location evidence="1">Cell membrane</location>
        <topology evidence="1">Multi-pass membrane protein</topology>
    </subcellularLocation>
</comment>
<evidence type="ECO:0000256" key="5">
    <source>
        <dbReference type="ARBA" id="ARBA00022692"/>
    </source>
</evidence>
<dbReference type="PANTHER" id="PTHR34979:SF1">
    <property type="entry name" value="INNER MEMBRANE PROTEIN YGAZ"/>
    <property type="match status" value="1"/>
</dbReference>